<reference evidence="2 3" key="1">
    <citation type="journal article" date="2016" name="Fungal Biol.">
        <title>The genome of Xylona heveae provides a window into fungal endophytism.</title>
        <authorList>
            <person name="Gazis R."/>
            <person name="Kuo A."/>
            <person name="Riley R."/>
            <person name="LaButti K."/>
            <person name="Lipzen A."/>
            <person name="Lin J."/>
            <person name="Amirebrahimi M."/>
            <person name="Hesse C.N."/>
            <person name="Spatafora J.W."/>
            <person name="Henrissat B."/>
            <person name="Hainaut M."/>
            <person name="Grigoriev I.V."/>
            <person name="Hibbett D.S."/>
        </authorList>
    </citation>
    <scope>NUCLEOTIDE SEQUENCE [LARGE SCALE GENOMIC DNA]</scope>
    <source>
        <strain evidence="2 3">TC161</strain>
    </source>
</reference>
<feature type="region of interest" description="Disordered" evidence="1">
    <location>
        <begin position="180"/>
        <end position="411"/>
    </location>
</feature>
<dbReference type="InterPro" id="IPR019416">
    <property type="entry name" value="NCBP3"/>
</dbReference>
<organism evidence="2 3">
    <name type="scientific">Xylona heveae (strain CBS 132557 / TC161)</name>
    <dbReference type="NCBI Taxonomy" id="1328760"/>
    <lineage>
        <taxon>Eukaryota</taxon>
        <taxon>Fungi</taxon>
        <taxon>Dikarya</taxon>
        <taxon>Ascomycota</taxon>
        <taxon>Pezizomycotina</taxon>
        <taxon>Xylonomycetes</taxon>
        <taxon>Xylonales</taxon>
        <taxon>Xylonaceae</taxon>
        <taxon>Xylona</taxon>
    </lineage>
</organism>
<evidence type="ECO:0000256" key="1">
    <source>
        <dbReference type="SAM" id="MobiDB-lite"/>
    </source>
</evidence>
<dbReference type="GO" id="GO:0003729">
    <property type="term" value="F:mRNA binding"/>
    <property type="evidence" value="ECO:0007669"/>
    <property type="project" value="InterPro"/>
</dbReference>
<dbReference type="GeneID" id="28899225"/>
<dbReference type="GO" id="GO:0000340">
    <property type="term" value="F:RNA 7-methylguanosine cap binding"/>
    <property type="evidence" value="ECO:0007669"/>
    <property type="project" value="InterPro"/>
</dbReference>
<protein>
    <submittedName>
        <fullName evidence="2">Uncharacterized protein</fullName>
    </submittedName>
</protein>
<feature type="compositionally biased region" description="Polar residues" evidence="1">
    <location>
        <begin position="395"/>
        <end position="411"/>
    </location>
</feature>
<dbReference type="GO" id="GO:0005634">
    <property type="term" value="C:nucleus"/>
    <property type="evidence" value="ECO:0007669"/>
    <property type="project" value="TreeGrafter"/>
</dbReference>
<feature type="region of interest" description="Disordered" evidence="1">
    <location>
        <begin position="1"/>
        <end position="37"/>
    </location>
</feature>
<dbReference type="PANTHER" id="PTHR16291:SF0">
    <property type="entry name" value="NUCLEAR CAP-BINDING PROTEIN SUBUNIT 3"/>
    <property type="match status" value="1"/>
</dbReference>
<dbReference type="RefSeq" id="XP_018190555.1">
    <property type="nucleotide sequence ID" value="XM_018334088.1"/>
</dbReference>
<sequence>MASSSAFPTSTEATAAQQPPAMDIDMDLDLGPDYDPTAMEAESMATDHQLAGETSAVEASVTQAEDAPQLTPHKIYIRGLDELSTEDLNAFSSEHFPSNAPTRIEWIDDTSANFVFPTPAIALKALVCFSLIPNEEPSSLPTSQLRPAKSLASHPESTLQVRLATVTDVKKPRAYEASRFYLMHPEHDPREYRGQKSNEGHRGDEGARRKYDGREHRRRLRQDEEHGFDVGLYDDEPRARRRRSLSSDSSPDVERRSRAAGKELFPTKQTGNKTGLLRNRSASPGWNGADDGTSHRSRHRQRSPPLSRVRDQDRSVSNRGKELFSGQGGVGTDISGEIRGRGKATATNGGALASDASVLPDGRELFPNRAGTSRHRRSGAFDAADETGDLFKGRLSSSMPRSNPNNQHSASLSFEDRVSMPASAVDSRPLEGFSFRGAAKQQQDPGMSIRGAAVVPAPSHATELFPRKLGGNSNRELFADKLEGRGGRRQRAEDMFA</sequence>
<proteinExistence type="predicted"/>
<evidence type="ECO:0000313" key="3">
    <source>
        <dbReference type="Proteomes" id="UP000076632"/>
    </source>
</evidence>
<feature type="compositionally biased region" description="Basic and acidic residues" evidence="1">
    <location>
        <begin position="252"/>
        <end position="261"/>
    </location>
</feature>
<feature type="region of interest" description="Disordered" evidence="1">
    <location>
        <begin position="137"/>
        <end position="157"/>
    </location>
</feature>
<dbReference type="Pfam" id="PF10309">
    <property type="entry name" value="NCBP3"/>
    <property type="match status" value="1"/>
</dbReference>
<name>A0A165IJY5_XYLHT</name>
<dbReference type="OrthoDB" id="422106at2759"/>
<dbReference type="PANTHER" id="PTHR16291">
    <property type="entry name" value="NUCLEAR CAP-BINDING PROTEIN SUBUNIT 3"/>
    <property type="match status" value="1"/>
</dbReference>
<feature type="compositionally biased region" description="Basic and acidic residues" evidence="1">
    <location>
        <begin position="308"/>
        <end position="322"/>
    </location>
</feature>
<evidence type="ECO:0000313" key="2">
    <source>
        <dbReference type="EMBL" id="KZF25000.1"/>
    </source>
</evidence>
<feature type="compositionally biased region" description="Basic and acidic residues" evidence="1">
    <location>
        <begin position="184"/>
        <end position="228"/>
    </location>
</feature>
<dbReference type="OMA" id="TFEASMY"/>
<gene>
    <name evidence="2" type="ORF">L228DRAFT_258484</name>
</gene>
<feature type="compositionally biased region" description="Polar residues" evidence="1">
    <location>
        <begin position="1"/>
        <end position="17"/>
    </location>
</feature>
<dbReference type="AlphaFoldDB" id="A0A165IJY5"/>
<dbReference type="EMBL" id="KV407455">
    <property type="protein sequence ID" value="KZF25000.1"/>
    <property type="molecule type" value="Genomic_DNA"/>
</dbReference>
<keyword evidence="3" id="KW-1185">Reference proteome</keyword>
<dbReference type="InParanoid" id="A0A165IJY5"/>
<accession>A0A165IJY5</accession>
<dbReference type="Proteomes" id="UP000076632">
    <property type="component" value="Unassembled WGS sequence"/>
</dbReference>